<dbReference type="STRING" id="683960.A0A1E3P298"/>
<evidence type="ECO:0008006" key="6">
    <source>
        <dbReference type="Google" id="ProtNLM"/>
    </source>
</evidence>
<gene>
    <name evidence="4" type="ORF">WICANDRAFT_32070</name>
</gene>
<name>A0A1E3P298_WICAA</name>
<dbReference type="SMART" id="SM00320">
    <property type="entry name" value="WD40"/>
    <property type="match status" value="3"/>
</dbReference>
<reference evidence="4 5" key="1">
    <citation type="journal article" date="2016" name="Proc. Natl. Acad. Sci. U.S.A.">
        <title>Comparative genomics of biotechnologically important yeasts.</title>
        <authorList>
            <person name="Riley R."/>
            <person name="Haridas S."/>
            <person name="Wolfe K.H."/>
            <person name="Lopes M.R."/>
            <person name="Hittinger C.T."/>
            <person name="Goeker M."/>
            <person name="Salamov A.A."/>
            <person name="Wisecaver J.H."/>
            <person name="Long T.M."/>
            <person name="Calvey C.H."/>
            <person name="Aerts A.L."/>
            <person name="Barry K.W."/>
            <person name="Choi C."/>
            <person name="Clum A."/>
            <person name="Coughlan A.Y."/>
            <person name="Deshpande S."/>
            <person name="Douglass A.P."/>
            <person name="Hanson S.J."/>
            <person name="Klenk H.-P."/>
            <person name="LaButti K.M."/>
            <person name="Lapidus A."/>
            <person name="Lindquist E.A."/>
            <person name="Lipzen A.M."/>
            <person name="Meier-Kolthoff J.P."/>
            <person name="Ohm R.A."/>
            <person name="Otillar R.P."/>
            <person name="Pangilinan J.L."/>
            <person name="Peng Y."/>
            <person name="Rokas A."/>
            <person name="Rosa C.A."/>
            <person name="Scheuner C."/>
            <person name="Sibirny A.A."/>
            <person name="Slot J.C."/>
            <person name="Stielow J.B."/>
            <person name="Sun H."/>
            <person name="Kurtzman C.P."/>
            <person name="Blackwell M."/>
            <person name="Grigoriev I.V."/>
            <person name="Jeffries T.W."/>
        </authorList>
    </citation>
    <scope>NUCLEOTIDE SEQUENCE [LARGE SCALE GENOMIC DNA]</scope>
    <source>
        <strain evidence="5">ATCC 58044 / CBS 1984 / NCYC 433 / NRRL Y-366-8</strain>
    </source>
</reference>
<dbReference type="AlphaFoldDB" id="A0A1E3P298"/>
<keyword evidence="5" id="KW-1185">Reference proteome</keyword>
<evidence type="ECO:0000313" key="4">
    <source>
        <dbReference type="EMBL" id="ODQ59022.1"/>
    </source>
</evidence>
<dbReference type="GeneID" id="30199162"/>
<dbReference type="Proteomes" id="UP000094112">
    <property type="component" value="Unassembled WGS sequence"/>
</dbReference>
<dbReference type="GO" id="GO:0005768">
    <property type="term" value="C:endosome"/>
    <property type="evidence" value="ECO:0007669"/>
    <property type="project" value="EnsemblFungi"/>
</dbReference>
<dbReference type="OrthoDB" id="1667587at2759"/>
<dbReference type="GO" id="GO:0080025">
    <property type="term" value="F:phosphatidylinositol-3,5-bisphosphate binding"/>
    <property type="evidence" value="ECO:0007669"/>
    <property type="project" value="EnsemblFungi"/>
</dbReference>
<dbReference type="InterPro" id="IPR015943">
    <property type="entry name" value="WD40/YVTN_repeat-like_dom_sf"/>
</dbReference>
<evidence type="ECO:0000256" key="3">
    <source>
        <dbReference type="ARBA" id="ARBA00025740"/>
    </source>
</evidence>
<dbReference type="Gene3D" id="2.130.10.10">
    <property type="entry name" value="YVTN repeat-like/Quinoprotein amine dehydrogenase"/>
    <property type="match status" value="1"/>
</dbReference>
<organism evidence="4 5">
    <name type="scientific">Wickerhamomyces anomalus (strain ATCC 58044 / CBS 1984 / NCYC 433 / NRRL Y-366-8)</name>
    <name type="common">Yeast</name>
    <name type="synonym">Hansenula anomala</name>
    <dbReference type="NCBI Taxonomy" id="683960"/>
    <lineage>
        <taxon>Eukaryota</taxon>
        <taxon>Fungi</taxon>
        <taxon>Dikarya</taxon>
        <taxon>Ascomycota</taxon>
        <taxon>Saccharomycotina</taxon>
        <taxon>Saccharomycetes</taxon>
        <taxon>Phaffomycetales</taxon>
        <taxon>Wickerhamomycetaceae</taxon>
        <taxon>Wickerhamomyces</taxon>
    </lineage>
</organism>
<dbReference type="RefSeq" id="XP_019038229.1">
    <property type="nucleotide sequence ID" value="XM_019181916.1"/>
</dbReference>
<dbReference type="GO" id="GO:0034727">
    <property type="term" value="P:piecemeal microautophagy of the nucleus"/>
    <property type="evidence" value="ECO:0007669"/>
    <property type="project" value="EnsemblFungi"/>
</dbReference>
<sequence length="379" mass="42656">MNIRKAINEPDTTGSSKLLCASFNQDQSCFAVGYENGFRVYNTDPMDLKVKRELGSNGGIGLIRMLYRTNYLALIGGGKNPRFPLNKAIIWDDLKTKDALNLNFYSPVLNIFLSRTRIVVVLNNKIYVHGFNSPPKNIAQYETFDNPLGIAALSPGAYQDQASNLQILAFPARVMGQIQIVDISSSGQERNLVSIIKAHKSKIRCLALNKAGTMLASASETGTIIRIHSTQTCSLLYEFRRGLDRAIIYSMEFSQNGTKLAVLSDKQTLHVFNITNNQQQVNKHHLLKNLPGLLRPNYFNSTWSFCSVHLKDEETDSDLDDRGVLGWSSESSIIILWKMKGKWEKYVIVEKDEVNSGGESFKKFELVREGWRSFGDLNE</sequence>
<accession>A0A1E3P298</accession>
<dbReference type="PANTHER" id="PTHR11227">
    <property type="entry name" value="WD-REPEAT PROTEIN INTERACTING WITH PHOSPHOINOSIDES WIPI -RELATED"/>
    <property type="match status" value="1"/>
</dbReference>
<protein>
    <recommendedName>
        <fullName evidence="6">SVP1-like protein 2</fullName>
    </recommendedName>
</protein>
<dbReference type="EMBL" id="KV454211">
    <property type="protein sequence ID" value="ODQ59022.1"/>
    <property type="molecule type" value="Genomic_DNA"/>
</dbReference>
<evidence type="ECO:0000313" key="5">
    <source>
        <dbReference type="Proteomes" id="UP000094112"/>
    </source>
</evidence>
<evidence type="ECO:0000256" key="2">
    <source>
        <dbReference type="ARBA" id="ARBA00022737"/>
    </source>
</evidence>
<dbReference type="InterPro" id="IPR036322">
    <property type="entry name" value="WD40_repeat_dom_sf"/>
</dbReference>
<keyword evidence="1" id="KW-0853">WD repeat</keyword>
<dbReference type="Pfam" id="PF21032">
    <property type="entry name" value="PROPPIN"/>
    <property type="match status" value="1"/>
</dbReference>
<dbReference type="GO" id="GO:0010314">
    <property type="term" value="F:phosphatidylinositol-5-phosphate binding"/>
    <property type="evidence" value="ECO:0007669"/>
    <property type="project" value="EnsemblFungi"/>
</dbReference>
<dbReference type="GO" id="GO:0000324">
    <property type="term" value="C:fungal-type vacuole"/>
    <property type="evidence" value="ECO:0007669"/>
    <property type="project" value="EnsemblFungi"/>
</dbReference>
<comment type="similarity">
    <text evidence="3">Belongs to the WD repeat PROPPIN family.</text>
</comment>
<dbReference type="InterPro" id="IPR048720">
    <property type="entry name" value="PROPPIN"/>
</dbReference>
<dbReference type="SUPFAM" id="SSF50978">
    <property type="entry name" value="WD40 repeat-like"/>
    <property type="match status" value="1"/>
</dbReference>
<dbReference type="GO" id="GO:0032266">
    <property type="term" value="F:phosphatidylinositol-3-phosphate binding"/>
    <property type="evidence" value="ECO:0007669"/>
    <property type="project" value="EnsemblFungi"/>
</dbReference>
<evidence type="ECO:0000256" key="1">
    <source>
        <dbReference type="ARBA" id="ARBA00022574"/>
    </source>
</evidence>
<keyword evidence="2" id="KW-0677">Repeat</keyword>
<dbReference type="InterPro" id="IPR001680">
    <property type="entry name" value="WD40_rpt"/>
</dbReference>
<proteinExistence type="inferred from homology"/>
<dbReference type="GO" id="GO:0070273">
    <property type="term" value="F:phosphatidylinositol-4-phosphate binding"/>
    <property type="evidence" value="ECO:0007669"/>
    <property type="project" value="EnsemblFungi"/>
</dbReference>